<comment type="caution">
    <text evidence="1">The sequence shown here is derived from an EMBL/GenBank/DDBJ whole genome shotgun (WGS) entry which is preliminary data.</text>
</comment>
<evidence type="ECO:0000313" key="1">
    <source>
        <dbReference type="EMBL" id="EII32352.1"/>
    </source>
</evidence>
<organism evidence="1 2">
    <name type="scientific">Escherichia coli 4.0967</name>
    <dbReference type="NCBI Taxonomy" id="869687"/>
    <lineage>
        <taxon>Bacteria</taxon>
        <taxon>Pseudomonadati</taxon>
        <taxon>Pseudomonadota</taxon>
        <taxon>Gammaproteobacteria</taxon>
        <taxon>Enterobacterales</taxon>
        <taxon>Enterobacteriaceae</taxon>
        <taxon>Escherichia</taxon>
    </lineage>
</organism>
<proteinExistence type="predicted"/>
<sequence length="37" mass="4273">MPVSVKAKHKSIHASIHRRFTGGFFRRHKNQAPCTQL</sequence>
<name>A0AAN4ACV5_ECOLX</name>
<dbReference type="EMBL" id="AFAA02000036">
    <property type="protein sequence ID" value="EII32352.1"/>
    <property type="molecule type" value="Genomic_DNA"/>
</dbReference>
<dbReference type="AlphaFoldDB" id="A0AAN4ACV5"/>
<reference evidence="1 2" key="1">
    <citation type="submission" date="2011-12" db="EMBL/GenBank/DDBJ databases">
        <authorList>
            <person name="Brinkac L."/>
            <person name="Radune D."/>
            <person name="Sanka R."/>
            <person name="Selengut J."/>
            <person name="DebRoy C."/>
            <person name="Feng P."/>
            <person name="Fratamico P.M."/>
            <person name="Kapur V."/>
            <person name="Kariyawasam S."/>
            <person name="Losada L."/>
            <person name="Nierman W.C."/>
            <person name="Nelson K."/>
        </authorList>
    </citation>
    <scope>NUCLEOTIDE SEQUENCE [LARGE SCALE GENOMIC DNA]</scope>
    <source>
        <strain evidence="1 2">4.0967</strain>
    </source>
</reference>
<accession>A0AAN4ACV5</accession>
<gene>
    <name evidence="1" type="ORF">EC40967_3883</name>
</gene>
<evidence type="ECO:0000313" key="2">
    <source>
        <dbReference type="Proteomes" id="UP000003866"/>
    </source>
</evidence>
<dbReference type="Proteomes" id="UP000003866">
    <property type="component" value="Unassembled WGS sequence"/>
</dbReference>
<protein>
    <submittedName>
        <fullName evidence="1">Uncharacterized protein</fullName>
    </submittedName>
</protein>